<organism evidence="1 2">
    <name type="scientific">Paramecium sonneborni</name>
    <dbReference type="NCBI Taxonomy" id="65129"/>
    <lineage>
        <taxon>Eukaryota</taxon>
        <taxon>Sar</taxon>
        <taxon>Alveolata</taxon>
        <taxon>Ciliophora</taxon>
        <taxon>Intramacronucleata</taxon>
        <taxon>Oligohymenophorea</taxon>
        <taxon>Peniculida</taxon>
        <taxon>Parameciidae</taxon>
        <taxon>Paramecium</taxon>
    </lineage>
</organism>
<dbReference type="AlphaFoldDB" id="A0A8S1LCE3"/>
<sequence>MELNQALRKELVIHSLIVLEIQIFQQIDRVISPLSNWR</sequence>
<name>A0A8S1LCE3_9CILI</name>
<evidence type="ECO:0000313" key="2">
    <source>
        <dbReference type="Proteomes" id="UP000692954"/>
    </source>
</evidence>
<reference evidence="1" key="1">
    <citation type="submission" date="2021-01" db="EMBL/GenBank/DDBJ databases">
        <authorList>
            <consortium name="Genoscope - CEA"/>
            <person name="William W."/>
        </authorList>
    </citation>
    <scope>NUCLEOTIDE SEQUENCE</scope>
</reference>
<accession>A0A8S1LCE3</accession>
<evidence type="ECO:0000313" key="1">
    <source>
        <dbReference type="EMBL" id="CAD8062306.1"/>
    </source>
</evidence>
<dbReference type="EMBL" id="CAJJDN010000016">
    <property type="protein sequence ID" value="CAD8062306.1"/>
    <property type="molecule type" value="Genomic_DNA"/>
</dbReference>
<comment type="caution">
    <text evidence="1">The sequence shown here is derived from an EMBL/GenBank/DDBJ whole genome shotgun (WGS) entry which is preliminary data.</text>
</comment>
<dbReference type="Proteomes" id="UP000692954">
    <property type="component" value="Unassembled WGS sequence"/>
</dbReference>
<protein>
    <submittedName>
        <fullName evidence="1">Uncharacterized protein</fullName>
    </submittedName>
</protein>
<keyword evidence="2" id="KW-1185">Reference proteome</keyword>
<proteinExistence type="predicted"/>
<gene>
    <name evidence="1" type="ORF">PSON_ATCC_30995.1.T0160276</name>
</gene>